<dbReference type="Pfam" id="PF07980">
    <property type="entry name" value="SusD_RagB"/>
    <property type="match status" value="1"/>
</dbReference>
<evidence type="ECO:0000259" key="6">
    <source>
        <dbReference type="Pfam" id="PF07980"/>
    </source>
</evidence>
<evidence type="ECO:0000256" key="5">
    <source>
        <dbReference type="ARBA" id="ARBA00023237"/>
    </source>
</evidence>
<proteinExistence type="inferred from homology"/>
<keyword evidence="3" id="KW-0732">Signal</keyword>
<keyword evidence="5" id="KW-0998">Cell outer membrane</keyword>
<keyword evidence="4" id="KW-0472">Membrane</keyword>
<evidence type="ECO:0000256" key="2">
    <source>
        <dbReference type="ARBA" id="ARBA00006275"/>
    </source>
</evidence>
<comment type="similarity">
    <text evidence="2">Belongs to the SusD family.</text>
</comment>
<keyword evidence="9" id="KW-1185">Reference proteome</keyword>
<evidence type="ECO:0000256" key="1">
    <source>
        <dbReference type="ARBA" id="ARBA00004442"/>
    </source>
</evidence>
<dbReference type="Pfam" id="PF14322">
    <property type="entry name" value="SusD-like_3"/>
    <property type="match status" value="1"/>
</dbReference>
<comment type="subcellular location">
    <subcellularLocation>
        <location evidence="1">Cell outer membrane</location>
    </subcellularLocation>
</comment>
<feature type="domain" description="RagB/SusD" evidence="6">
    <location>
        <begin position="390"/>
        <end position="593"/>
    </location>
</feature>
<organism evidence="8 9">
    <name type="scientific">Hymenobacter defluvii</name>
    <dbReference type="NCBI Taxonomy" id="2054411"/>
    <lineage>
        <taxon>Bacteria</taxon>
        <taxon>Pseudomonadati</taxon>
        <taxon>Bacteroidota</taxon>
        <taxon>Cytophagia</taxon>
        <taxon>Cytophagales</taxon>
        <taxon>Hymenobacteraceae</taxon>
        <taxon>Hymenobacter</taxon>
    </lineage>
</organism>
<feature type="domain" description="SusD-like N-terminal" evidence="7">
    <location>
        <begin position="101"/>
        <end position="233"/>
    </location>
</feature>
<dbReference type="InterPro" id="IPR012944">
    <property type="entry name" value="SusD_RagB_dom"/>
</dbReference>
<name>A0ABS3TB28_9BACT</name>
<protein>
    <submittedName>
        <fullName evidence="8">RagB/SusD family nutrient uptake outer membrane protein</fullName>
    </submittedName>
</protein>
<evidence type="ECO:0000313" key="8">
    <source>
        <dbReference type="EMBL" id="MBO3270842.1"/>
    </source>
</evidence>
<gene>
    <name evidence="8" type="ORF">J4D97_09305</name>
</gene>
<reference evidence="8 9" key="1">
    <citation type="submission" date="2021-03" db="EMBL/GenBank/DDBJ databases">
        <authorList>
            <person name="Kim M.K."/>
        </authorList>
    </citation>
    <scope>NUCLEOTIDE SEQUENCE [LARGE SCALE GENOMIC DNA]</scope>
    <source>
        <strain evidence="8 9">BT507</strain>
    </source>
</reference>
<evidence type="ECO:0000313" key="9">
    <source>
        <dbReference type="Proteomes" id="UP000670527"/>
    </source>
</evidence>
<dbReference type="Gene3D" id="1.25.40.390">
    <property type="match status" value="1"/>
</dbReference>
<dbReference type="InterPro" id="IPR011990">
    <property type="entry name" value="TPR-like_helical_dom_sf"/>
</dbReference>
<dbReference type="Proteomes" id="UP000670527">
    <property type="component" value="Unassembled WGS sequence"/>
</dbReference>
<evidence type="ECO:0000256" key="3">
    <source>
        <dbReference type="ARBA" id="ARBA00022729"/>
    </source>
</evidence>
<dbReference type="EMBL" id="JAGETX010000004">
    <property type="protein sequence ID" value="MBO3270842.1"/>
    <property type="molecule type" value="Genomic_DNA"/>
</dbReference>
<dbReference type="PROSITE" id="PS51257">
    <property type="entry name" value="PROKAR_LIPOPROTEIN"/>
    <property type="match status" value="1"/>
</dbReference>
<dbReference type="RefSeq" id="WP_208307345.1">
    <property type="nucleotide sequence ID" value="NZ_JAGETX010000004.1"/>
</dbReference>
<sequence>MKHILRPAILAATLMGSLGVVSCQDYLDVTPAALYSPEDIFSSVSSATSTVLGVYDPLSGDQGYGIRLNMYYPFDTDEMLSSPGASDAGRRGISRYGAIPTNSEISRPWDNLYQGIERANICIKYIPQMAQYTSGAATDMAAVKRLHGEVLVLRAQYYLELIRNWGDVPAPFEPSVAGQNFNIPKTNRDEIYEQLLADLLQAEDLLPWRTEIGAKDERITKGAAKALRARIALYRGGYSERQNGQMERGSNYQQYYQIAHDECAQLMARRDQHTLLPKAEDVWRAINARTLETTEILFQVGSGGGNSTSDSKLGTYNGPRLNNSPKFGTTSGAVTALPNYFYAFDSTDTRRDLNVTKYTIESNDQQKATEILRLTDGKFRRDWRVPLLPGNAQNLGYNWPLIRFADVLLMFAEAENELNGPTAAAKAAFEEVRKRGLGTKIGTTPSDKEGFFNAIVKERYLEFGGEGIRKYDLLRWNLLATKIAETKATLRAMQAETGTGAYANVPQYMYYRVINGEVQFLNSFYRPTPDKPPVVAGATITRLNWRQGLVGSSATTFINNVAAEYQPNKGKELVPIPQTAIDTNPALVQNFGY</sequence>
<dbReference type="CDD" id="cd08977">
    <property type="entry name" value="SusD"/>
    <property type="match status" value="1"/>
</dbReference>
<comment type="caution">
    <text evidence="8">The sequence shown here is derived from an EMBL/GenBank/DDBJ whole genome shotgun (WGS) entry which is preliminary data.</text>
</comment>
<dbReference type="InterPro" id="IPR033985">
    <property type="entry name" value="SusD-like_N"/>
</dbReference>
<evidence type="ECO:0000259" key="7">
    <source>
        <dbReference type="Pfam" id="PF14322"/>
    </source>
</evidence>
<evidence type="ECO:0000256" key="4">
    <source>
        <dbReference type="ARBA" id="ARBA00023136"/>
    </source>
</evidence>
<accession>A0ABS3TB28</accession>
<dbReference type="SUPFAM" id="SSF48452">
    <property type="entry name" value="TPR-like"/>
    <property type="match status" value="1"/>
</dbReference>